<dbReference type="InterPro" id="IPR034704">
    <property type="entry name" value="Ribosomal_bL28/bL31-like_sf"/>
</dbReference>
<keyword evidence="1 6" id="KW-0689">Ribosomal protein</keyword>
<dbReference type="GeneID" id="19018228"/>
<dbReference type="GO" id="GO:1990904">
    <property type="term" value="C:ribonucleoprotein complex"/>
    <property type="evidence" value="ECO:0007669"/>
    <property type="project" value="UniProtKB-KW"/>
</dbReference>
<dbReference type="InterPro" id="IPR002150">
    <property type="entry name" value="Ribosomal_bL31"/>
</dbReference>
<keyword evidence="2" id="KW-0687">Ribonucleoprotein</keyword>
<gene>
    <name evidence="6" type="ORF">Bathy01g04930</name>
</gene>
<dbReference type="Proteomes" id="UP000198341">
    <property type="component" value="Chromosome 1"/>
</dbReference>
<dbReference type="KEGG" id="bpg:Bathy01g04930"/>
<feature type="region of interest" description="Disordered" evidence="5">
    <location>
        <begin position="73"/>
        <end position="94"/>
    </location>
</feature>
<dbReference type="Pfam" id="PF01197">
    <property type="entry name" value="Ribosomal_L31"/>
    <property type="match status" value="1"/>
</dbReference>
<dbReference type="SUPFAM" id="SSF143800">
    <property type="entry name" value="L28p-like"/>
    <property type="match status" value="1"/>
</dbReference>
<dbReference type="Gene3D" id="4.10.830.30">
    <property type="entry name" value="Ribosomal protein L31"/>
    <property type="match status" value="1"/>
</dbReference>
<dbReference type="EMBL" id="FO082278">
    <property type="protein sequence ID" value="CCO14604.1"/>
    <property type="molecule type" value="Genomic_DNA"/>
</dbReference>
<dbReference type="GO" id="GO:0006412">
    <property type="term" value="P:translation"/>
    <property type="evidence" value="ECO:0007669"/>
    <property type="project" value="InterPro"/>
</dbReference>
<dbReference type="RefSeq" id="XP_007515725.1">
    <property type="nucleotide sequence ID" value="XM_007515663.1"/>
</dbReference>
<dbReference type="AlphaFoldDB" id="K8EA91"/>
<reference evidence="6 7" key="1">
    <citation type="submission" date="2011-10" db="EMBL/GenBank/DDBJ databases">
        <authorList>
            <person name="Genoscope - CEA"/>
        </authorList>
    </citation>
    <scope>NUCLEOTIDE SEQUENCE [LARGE SCALE GENOMIC DNA]</scope>
    <source>
        <strain evidence="6 7">RCC 1105</strain>
    </source>
</reference>
<accession>K8EA91</accession>
<evidence type="ECO:0000313" key="6">
    <source>
        <dbReference type="EMBL" id="CCO14604.1"/>
    </source>
</evidence>
<evidence type="ECO:0000256" key="3">
    <source>
        <dbReference type="ARBA" id="ARBA00035270"/>
    </source>
</evidence>
<dbReference type="GO" id="GO:0003735">
    <property type="term" value="F:structural constituent of ribosome"/>
    <property type="evidence" value="ECO:0007669"/>
    <property type="project" value="InterPro"/>
</dbReference>
<evidence type="ECO:0000256" key="5">
    <source>
        <dbReference type="SAM" id="MobiDB-lite"/>
    </source>
</evidence>
<sequence length="94" mass="10709">MARKGIHPLLRRVQYVGTNGQTYQLWSTVKHHQDRFFLSQDQYTHPAWTGIPPKSAATGQAAKFKRRGFDFLSGLKGRATNQQQQGAKKQPTKK</sequence>
<dbReference type="GO" id="GO:0005840">
    <property type="term" value="C:ribosome"/>
    <property type="evidence" value="ECO:0007669"/>
    <property type="project" value="UniProtKB-KW"/>
</dbReference>
<evidence type="ECO:0000256" key="2">
    <source>
        <dbReference type="ARBA" id="ARBA00023274"/>
    </source>
</evidence>
<evidence type="ECO:0000313" key="7">
    <source>
        <dbReference type="Proteomes" id="UP000198341"/>
    </source>
</evidence>
<organism evidence="6 7">
    <name type="scientific">Bathycoccus prasinos</name>
    <dbReference type="NCBI Taxonomy" id="41875"/>
    <lineage>
        <taxon>Eukaryota</taxon>
        <taxon>Viridiplantae</taxon>
        <taxon>Chlorophyta</taxon>
        <taxon>Mamiellophyceae</taxon>
        <taxon>Mamiellales</taxon>
        <taxon>Bathycoccaceae</taxon>
        <taxon>Bathycoccus</taxon>
    </lineage>
</organism>
<evidence type="ECO:0000256" key="1">
    <source>
        <dbReference type="ARBA" id="ARBA00022980"/>
    </source>
</evidence>
<keyword evidence="7" id="KW-1185">Reference proteome</keyword>
<proteinExistence type="predicted"/>
<evidence type="ECO:0000256" key="4">
    <source>
        <dbReference type="ARBA" id="ARBA00035529"/>
    </source>
</evidence>
<dbReference type="InterPro" id="IPR042105">
    <property type="entry name" value="Ribosomal_bL31_sf"/>
</dbReference>
<name>K8EA91_9CHLO</name>
<protein>
    <recommendedName>
        <fullName evidence="3">Large ribosomal subunit protein bL31c</fullName>
    </recommendedName>
    <alternativeName>
        <fullName evidence="4">50S ribosomal protein L31, chloroplastic</fullName>
    </alternativeName>
</protein>